<dbReference type="AlphaFoldDB" id="A0A3D9T1M9"/>
<dbReference type="EMBL" id="QTTT01000001">
    <property type="protein sequence ID" value="REE97731.1"/>
    <property type="molecule type" value="Genomic_DNA"/>
</dbReference>
<proteinExistence type="predicted"/>
<protein>
    <submittedName>
        <fullName evidence="1">Uncharacterized protein</fullName>
    </submittedName>
</protein>
<gene>
    <name evidence="1" type="ORF">DFJ69_3206</name>
</gene>
<keyword evidence="2" id="KW-1185">Reference proteome</keyword>
<dbReference type="Proteomes" id="UP000256661">
    <property type="component" value="Unassembled WGS sequence"/>
</dbReference>
<organism evidence="1 2">
    <name type="scientific">Thermomonospora umbrina</name>
    <dbReference type="NCBI Taxonomy" id="111806"/>
    <lineage>
        <taxon>Bacteria</taxon>
        <taxon>Bacillati</taxon>
        <taxon>Actinomycetota</taxon>
        <taxon>Actinomycetes</taxon>
        <taxon>Streptosporangiales</taxon>
        <taxon>Thermomonosporaceae</taxon>
        <taxon>Thermomonospora</taxon>
    </lineage>
</organism>
<dbReference type="SUPFAM" id="SSF54593">
    <property type="entry name" value="Glyoxalase/Bleomycin resistance protein/Dihydroxybiphenyl dioxygenase"/>
    <property type="match status" value="1"/>
</dbReference>
<sequence>MEPSREVAGPRARHVRTSLLVIYSPLAEDCRRFYEGLGLEFALERHGAGPAHYAAVLSDGAVFEIYPATAERRTGALRLGFAVDATATTPRLDTGRHLLRDPDGRTVEVHVD</sequence>
<dbReference type="Gene3D" id="3.10.180.10">
    <property type="entry name" value="2,3-Dihydroxybiphenyl 1,2-Dioxygenase, domain 1"/>
    <property type="match status" value="1"/>
</dbReference>
<accession>A0A3D9T1M9</accession>
<dbReference type="InterPro" id="IPR029068">
    <property type="entry name" value="Glyas_Bleomycin-R_OHBP_Dase"/>
</dbReference>
<evidence type="ECO:0000313" key="2">
    <source>
        <dbReference type="Proteomes" id="UP000256661"/>
    </source>
</evidence>
<reference evidence="1 2" key="1">
    <citation type="submission" date="2018-08" db="EMBL/GenBank/DDBJ databases">
        <title>Sequencing the genomes of 1000 actinobacteria strains.</title>
        <authorList>
            <person name="Klenk H.-P."/>
        </authorList>
    </citation>
    <scope>NUCLEOTIDE SEQUENCE [LARGE SCALE GENOMIC DNA]</scope>
    <source>
        <strain evidence="1 2">DSM 43927</strain>
    </source>
</reference>
<comment type="caution">
    <text evidence="1">The sequence shown here is derived from an EMBL/GenBank/DDBJ whole genome shotgun (WGS) entry which is preliminary data.</text>
</comment>
<evidence type="ECO:0000313" key="1">
    <source>
        <dbReference type="EMBL" id="REE97731.1"/>
    </source>
</evidence>
<dbReference type="OrthoDB" id="5186830at2"/>
<name>A0A3D9T1M9_9ACTN</name>
<dbReference type="RefSeq" id="WP_116023181.1">
    <property type="nucleotide sequence ID" value="NZ_QTTT01000001.1"/>
</dbReference>